<dbReference type="InterPro" id="IPR002792">
    <property type="entry name" value="TRAM_dom"/>
</dbReference>
<keyword evidence="9" id="KW-1185">Reference proteome</keyword>
<protein>
    <recommendedName>
        <fullName evidence="7">TRAM domain-containing protein</fullName>
    </recommendedName>
</protein>
<gene>
    <name evidence="8" type="ORF">CEUSTIGMA_g5071.t1</name>
</gene>
<dbReference type="Pfam" id="PF05958">
    <property type="entry name" value="tRNA_U5-meth_tr"/>
    <property type="match status" value="2"/>
</dbReference>
<evidence type="ECO:0000256" key="2">
    <source>
        <dbReference type="ARBA" id="ARBA00022679"/>
    </source>
</evidence>
<evidence type="ECO:0000313" key="9">
    <source>
        <dbReference type="Proteomes" id="UP000232323"/>
    </source>
</evidence>
<feature type="binding site" evidence="4">
    <location>
        <position position="624"/>
    </location>
    <ligand>
        <name>S-adenosyl-L-methionine</name>
        <dbReference type="ChEBI" id="CHEBI:59789"/>
    </ligand>
</feature>
<dbReference type="InterPro" id="IPR012340">
    <property type="entry name" value="NA-bd_OB-fold"/>
</dbReference>
<feature type="binding site" evidence="4">
    <location>
        <position position="471"/>
    </location>
    <ligand>
        <name>S-adenosyl-L-methionine</name>
        <dbReference type="ChEBI" id="CHEBI:59789"/>
    </ligand>
</feature>
<evidence type="ECO:0000313" key="8">
    <source>
        <dbReference type="EMBL" id="GAX77628.1"/>
    </source>
</evidence>
<proteinExistence type="inferred from homology"/>
<dbReference type="PROSITE" id="PS51687">
    <property type="entry name" value="SAM_MT_RNA_M5U"/>
    <property type="match status" value="1"/>
</dbReference>
<keyword evidence="1 4" id="KW-0489">Methyltransferase</keyword>
<dbReference type="CDD" id="cd02440">
    <property type="entry name" value="AdoMet_MTases"/>
    <property type="match status" value="1"/>
</dbReference>
<evidence type="ECO:0000256" key="6">
    <source>
        <dbReference type="SAM" id="MobiDB-lite"/>
    </source>
</evidence>
<evidence type="ECO:0000256" key="1">
    <source>
        <dbReference type="ARBA" id="ARBA00022603"/>
    </source>
</evidence>
<dbReference type="GO" id="GO:0006396">
    <property type="term" value="P:RNA processing"/>
    <property type="evidence" value="ECO:0007669"/>
    <property type="project" value="InterPro"/>
</dbReference>
<evidence type="ECO:0000256" key="4">
    <source>
        <dbReference type="PROSITE-ProRule" id="PRU01024"/>
    </source>
</evidence>
<name>A0A250X3H9_9CHLO</name>
<feature type="active site" evidence="5">
    <location>
        <position position="651"/>
    </location>
</feature>
<sequence length="752" mass="81388">MKVSSATPSRTQSASSTSAPAIALGQVVELQCDRLALEGKGVCLLPPTNFVILCDRALPGEKLKAKITKVQKGFAEAQKLSILSTHHSAVSPRCPHFGPCGGCTLQSMSYEAQLLEKQNQVYQTLRRVGKLSDLELAMRSIAGCADIFEYRNKIQFTYSHKTWSSAAGDLGAYVQEEVDCQLRGSVIEESSLGLLLRGYHDIVVPVQTCHLQDNTANRILQVVRKALQTLGILPYNHPSGKGVLRHVVIRKGSGLPMPVLEDPSALKPASSHYMVTLLATKFVPKLLHPLAQAVMDAVPEVLGVTHRVPEEKSKTPRNGSPHSSHSSSMTKVTFKAHQMKGIRGSPSVTTVAAGHYSSALASPALHDVKVAEEKCGGGRDLMESPPHTSPPVDLSNIRSPTASGNMHLEGSQRNSHTLIGQSHVIDTLGELRFSISDRSFFQTNTQQAHVLYDLVRHAAALKSTDILLDLYCGTGAIGLYLASDCAAVLGVETVEQAVIDAQQNAALNQISNAVFLCADMTDLAELWLQPETSPTRMFGAPQRARQIKTGNESVKRECEVSKNQSANSFEVDDDSHVPGHPLPSSSRPIGNATRSVKEEQHIDPTELHIIPEILRRQPDVVVVDPARAGLTPTVIRFLKASGARRIVYVSCNPATQARDLALLLSPNETLEPSHSSSKKAHSSKNGSAKRSVRQFGATNNMSAKQFSSDAKIKQQQDSLEAQSGVFQLVSVQACDLFPHTDHVETVVVLDRI</sequence>
<accession>A0A250X3H9</accession>
<reference evidence="8 9" key="1">
    <citation type="submission" date="2017-08" db="EMBL/GenBank/DDBJ databases">
        <title>Acidophilic green algal genome provides insights into adaptation to an acidic environment.</title>
        <authorList>
            <person name="Hirooka S."/>
            <person name="Hirose Y."/>
            <person name="Kanesaki Y."/>
            <person name="Higuchi S."/>
            <person name="Fujiwara T."/>
            <person name="Onuma R."/>
            <person name="Era A."/>
            <person name="Ohbayashi R."/>
            <person name="Uzuka A."/>
            <person name="Nozaki H."/>
            <person name="Yoshikawa H."/>
            <person name="Miyagishima S.Y."/>
        </authorList>
    </citation>
    <scope>NUCLEOTIDE SEQUENCE [LARGE SCALE GENOMIC DNA]</scope>
    <source>
        <strain evidence="8 9">NIES-2499</strain>
    </source>
</reference>
<evidence type="ECO:0000259" key="7">
    <source>
        <dbReference type="PROSITE" id="PS50926"/>
    </source>
</evidence>
<keyword evidence="3 4" id="KW-0949">S-adenosyl-L-methionine</keyword>
<feature type="binding site" evidence="4">
    <location>
        <position position="492"/>
    </location>
    <ligand>
        <name>S-adenosyl-L-methionine</name>
        <dbReference type="ChEBI" id="CHEBI:59789"/>
    </ligand>
</feature>
<feature type="region of interest" description="Disordered" evidence="6">
    <location>
        <begin position="668"/>
        <end position="694"/>
    </location>
</feature>
<dbReference type="Gene3D" id="2.40.50.140">
    <property type="entry name" value="Nucleic acid-binding proteins"/>
    <property type="match status" value="1"/>
</dbReference>
<dbReference type="STRING" id="1157962.A0A250X3H9"/>
<comment type="similarity">
    <text evidence="4">Belongs to the class I-like SAM-binding methyltransferase superfamily. RNA M5U methyltransferase family.</text>
</comment>
<dbReference type="PROSITE" id="PS01230">
    <property type="entry name" value="TRMA_1"/>
    <property type="match status" value="1"/>
</dbReference>
<feature type="domain" description="TRAM" evidence="7">
    <location>
        <begin position="21"/>
        <end position="81"/>
    </location>
</feature>
<dbReference type="PROSITE" id="PS50926">
    <property type="entry name" value="TRAM"/>
    <property type="match status" value="1"/>
</dbReference>
<dbReference type="GO" id="GO:0008173">
    <property type="term" value="F:RNA methyltransferase activity"/>
    <property type="evidence" value="ECO:0007669"/>
    <property type="project" value="InterPro"/>
</dbReference>
<dbReference type="InterPro" id="IPR030390">
    <property type="entry name" value="MeTrfase_TrmA_AS"/>
</dbReference>
<evidence type="ECO:0000256" key="5">
    <source>
        <dbReference type="PROSITE-ProRule" id="PRU10015"/>
    </source>
</evidence>
<organism evidence="8 9">
    <name type="scientific">Chlamydomonas eustigma</name>
    <dbReference type="NCBI Taxonomy" id="1157962"/>
    <lineage>
        <taxon>Eukaryota</taxon>
        <taxon>Viridiplantae</taxon>
        <taxon>Chlorophyta</taxon>
        <taxon>core chlorophytes</taxon>
        <taxon>Chlorophyceae</taxon>
        <taxon>CS clade</taxon>
        <taxon>Chlamydomonadales</taxon>
        <taxon>Chlamydomonadaceae</taxon>
        <taxon>Chlamydomonas</taxon>
    </lineage>
</organism>
<keyword evidence="2 4" id="KW-0808">Transferase</keyword>
<dbReference type="Gene3D" id="3.40.50.150">
    <property type="entry name" value="Vaccinia Virus protein VP39"/>
    <property type="match status" value="1"/>
</dbReference>
<dbReference type="GO" id="GO:0032259">
    <property type="term" value="P:methylation"/>
    <property type="evidence" value="ECO:0007669"/>
    <property type="project" value="UniProtKB-KW"/>
</dbReference>
<dbReference type="PANTHER" id="PTHR11061">
    <property type="entry name" value="RNA M5U METHYLTRANSFERASE"/>
    <property type="match status" value="1"/>
</dbReference>
<feature type="compositionally biased region" description="Polar residues" evidence="6">
    <location>
        <begin position="583"/>
        <end position="594"/>
    </location>
</feature>
<evidence type="ECO:0000256" key="3">
    <source>
        <dbReference type="ARBA" id="ARBA00022691"/>
    </source>
</evidence>
<feature type="region of interest" description="Disordered" evidence="6">
    <location>
        <begin position="537"/>
        <end position="600"/>
    </location>
</feature>
<feature type="binding site" evidence="4">
    <location>
        <position position="442"/>
    </location>
    <ligand>
        <name>S-adenosyl-L-methionine</name>
        <dbReference type="ChEBI" id="CHEBI:59789"/>
    </ligand>
</feature>
<dbReference type="SUPFAM" id="SSF50249">
    <property type="entry name" value="Nucleic acid-binding proteins"/>
    <property type="match status" value="1"/>
</dbReference>
<dbReference type="Proteomes" id="UP000232323">
    <property type="component" value="Unassembled WGS sequence"/>
</dbReference>
<dbReference type="AlphaFoldDB" id="A0A250X3H9"/>
<feature type="active site" description="Nucleophile" evidence="4">
    <location>
        <position position="651"/>
    </location>
</feature>
<dbReference type="InterPro" id="IPR010280">
    <property type="entry name" value="U5_MeTrfase_fam"/>
</dbReference>
<dbReference type="Gene3D" id="2.40.50.1070">
    <property type="match status" value="1"/>
</dbReference>
<dbReference type="OrthoDB" id="10250660at2759"/>
<dbReference type="SUPFAM" id="SSF53335">
    <property type="entry name" value="S-adenosyl-L-methionine-dependent methyltransferases"/>
    <property type="match status" value="2"/>
</dbReference>
<dbReference type="InterPro" id="IPR029063">
    <property type="entry name" value="SAM-dependent_MTases_sf"/>
</dbReference>
<feature type="region of interest" description="Disordered" evidence="6">
    <location>
        <begin position="308"/>
        <end position="330"/>
    </location>
</feature>
<dbReference type="PANTHER" id="PTHR11061:SF30">
    <property type="entry name" value="TRNA (URACIL(54)-C(5))-METHYLTRANSFERASE"/>
    <property type="match status" value="1"/>
</dbReference>
<comment type="caution">
    <text evidence="8">The sequence shown here is derived from an EMBL/GenBank/DDBJ whole genome shotgun (WGS) entry which is preliminary data.</text>
</comment>
<dbReference type="EMBL" id="BEGY01000026">
    <property type="protein sequence ID" value="GAX77628.1"/>
    <property type="molecule type" value="Genomic_DNA"/>
</dbReference>